<accession>A0A3D9HY69</accession>
<dbReference type="SUPFAM" id="SSF51621">
    <property type="entry name" value="Phosphoenolpyruvate/pyruvate domain"/>
    <property type="match status" value="1"/>
</dbReference>
<dbReference type="AlphaFoldDB" id="A0A3D9HY69"/>
<dbReference type="PANTHER" id="PTHR42905">
    <property type="entry name" value="PHOSPHOENOLPYRUVATE CARBOXYLASE"/>
    <property type="match status" value="1"/>
</dbReference>
<dbReference type="EMBL" id="QRDW01000001">
    <property type="protein sequence ID" value="RED54365.1"/>
    <property type="molecule type" value="Genomic_DNA"/>
</dbReference>
<dbReference type="GO" id="GO:0016829">
    <property type="term" value="F:lyase activity"/>
    <property type="evidence" value="ECO:0007669"/>
    <property type="project" value="UniProtKB-KW"/>
</dbReference>
<dbReference type="Proteomes" id="UP000256845">
    <property type="component" value="Unassembled WGS sequence"/>
</dbReference>
<organism evidence="1 2">
    <name type="scientific">Aestuariispira insulae</name>
    <dbReference type="NCBI Taxonomy" id="1461337"/>
    <lineage>
        <taxon>Bacteria</taxon>
        <taxon>Pseudomonadati</taxon>
        <taxon>Pseudomonadota</taxon>
        <taxon>Alphaproteobacteria</taxon>
        <taxon>Rhodospirillales</taxon>
        <taxon>Kiloniellaceae</taxon>
        <taxon>Aestuariispira</taxon>
    </lineage>
</organism>
<gene>
    <name evidence="1" type="ORF">DFP90_1011168</name>
</gene>
<proteinExistence type="predicted"/>
<reference evidence="1 2" key="1">
    <citation type="submission" date="2018-07" db="EMBL/GenBank/DDBJ databases">
        <title>Genomic Encyclopedia of Type Strains, Phase III (KMG-III): the genomes of soil and plant-associated and newly described type strains.</title>
        <authorList>
            <person name="Whitman W."/>
        </authorList>
    </citation>
    <scope>NUCLEOTIDE SEQUENCE [LARGE SCALE GENOMIC DNA]</scope>
    <source>
        <strain evidence="1 2">CECT 8488</strain>
    </source>
</reference>
<dbReference type="InterPro" id="IPR039556">
    <property type="entry name" value="ICL/PEPM"/>
</dbReference>
<protein>
    <submittedName>
        <fullName evidence="1">2-methylisocitrate lyase-like PEP mutase family enzyme</fullName>
    </submittedName>
</protein>
<evidence type="ECO:0000313" key="1">
    <source>
        <dbReference type="EMBL" id="RED54365.1"/>
    </source>
</evidence>
<dbReference type="PANTHER" id="PTHR42905:SF16">
    <property type="entry name" value="CARBOXYPHOSPHONOENOLPYRUVATE PHOSPHONOMUTASE-LIKE PROTEIN (AFU_ORTHOLOGUE AFUA_5G07230)"/>
    <property type="match status" value="1"/>
</dbReference>
<dbReference type="Pfam" id="PF13714">
    <property type="entry name" value="PEP_mutase"/>
    <property type="match status" value="1"/>
</dbReference>
<dbReference type="CDD" id="cd00377">
    <property type="entry name" value="ICL_PEPM"/>
    <property type="match status" value="1"/>
</dbReference>
<sequence length="256" mass="27530">MNQAEQARTFASLHQKGSPLTLYNIWDAGSAAALEDAGATALATGSWSLAAAQGYPDGEALPFDSLLKTIDRIASNTEKPLSVDFESGFSEDPAALQANFQALIKTGVIGVNFEDQLIRAGGIRPTEEQAERISLLRLCAVEMEIPVFINARTDFFLQEADQEKHAALLDPVLERAEAYKQAGADGLFVPGLQSPDLIEAICKCTDLPVNIMIMEGMPPLQELATLGIARASFGPLPYLRLIAALRDHYRSITGAA</sequence>
<dbReference type="Gene3D" id="3.20.20.60">
    <property type="entry name" value="Phosphoenolpyruvate-binding domains"/>
    <property type="match status" value="1"/>
</dbReference>
<dbReference type="InterPro" id="IPR040442">
    <property type="entry name" value="Pyrv_kinase-like_dom_sf"/>
</dbReference>
<keyword evidence="2" id="KW-1185">Reference proteome</keyword>
<dbReference type="RefSeq" id="WP_115935427.1">
    <property type="nucleotide sequence ID" value="NZ_QRDW01000001.1"/>
</dbReference>
<dbReference type="OrthoDB" id="9785398at2"/>
<dbReference type="InterPro" id="IPR015813">
    <property type="entry name" value="Pyrv/PenolPyrv_kinase-like_dom"/>
</dbReference>
<name>A0A3D9HY69_9PROT</name>
<keyword evidence="1" id="KW-0456">Lyase</keyword>
<evidence type="ECO:0000313" key="2">
    <source>
        <dbReference type="Proteomes" id="UP000256845"/>
    </source>
</evidence>
<comment type="caution">
    <text evidence="1">The sequence shown here is derived from an EMBL/GenBank/DDBJ whole genome shotgun (WGS) entry which is preliminary data.</text>
</comment>